<proteinExistence type="predicted"/>
<dbReference type="InterPro" id="IPR032675">
    <property type="entry name" value="LRR_dom_sf"/>
</dbReference>
<protein>
    <submittedName>
        <fullName evidence="3">Uncharacterized protein</fullName>
    </submittedName>
</protein>
<name>A0A8C6WSF4_9GOBI</name>
<dbReference type="Gene3D" id="3.80.10.10">
    <property type="entry name" value="Ribonuclease Inhibitor"/>
    <property type="match status" value="1"/>
</dbReference>
<dbReference type="Pfam" id="PF13516">
    <property type="entry name" value="LRR_6"/>
    <property type="match status" value="4"/>
</dbReference>
<dbReference type="Ensembl" id="ENSNMLT00000031838.1">
    <property type="protein sequence ID" value="ENSNMLP00000028514.1"/>
    <property type="gene ID" value="ENSNMLG00000018128.1"/>
</dbReference>
<keyword evidence="1" id="KW-0433">Leucine-rich repeat</keyword>
<reference evidence="3" key="1">
    <citation type="submission" date="2025-08" db="UniProtKB">
        <authorList>
            <consortium name="Ensembl"/>
        </authorList>
    </citation>
    <scope>IDENTIFICATION</scope>
</reference>
<dbReference type="InterPro" id="IPR001611">
    <property type="entry name" value="Leu-rich_rpt"/>
</dbReference>
<evidence type="ECO:0000256" key="1">
    <source>
        <dbReference type="ARBA" id="ARBA00022614"/>
    </source>
</evidence>
<dbReference type="AlphaFoldDB" id="A0A8C6WSF4"/>
<evidence type="ECO:0000256" key="2">
    <source>
        <dbReference type="ARBA" id="ARBA00022737"/>
    </source>
</evidence>
<dbReference type="Proteomes" id="UP000694523">
    <property type="component" value="Unplaced"/>
</dbReference>
<keyword evidence="2" id="KW-0677">Repeat</keyword>
<reference evidence="3" key="2">
    <citation type="submission" date="2025-09" db="UniProtKB">
        <authorList>
            <consortium name="Ensembl"/>
        </authorList>
    </citation>
    <scope>IDENTIFICATION</scope>
</reference>
<keyword evidence="4" id="KW-1185">Reference proteome</keyword>
<evidence type="ECO:0000313" key="4">
    <source>
        <dbReference type="Proteomes" id="UP000694523"/>
    </source>
</evidence>
<sequence>YFTLNLNLNKCFFFRLWSCNLSEFSWSSLASALTSNQHLIDLKLGNNPDLSDWGAKELCGLLQRSDCRLETLELNNCGLSKSTCSSLASALTSNPCSRLKALELGENRDLGDSGVEQLCGYLQRPDCRLEKLSLWACSLTESSCSSLASALKSNPSHLKELNLSQNPKLRDQGVERLCGFLQRPDCGLEKLRLSDCGLSESSCSRLASALQSLRELDVTENDLEASDMQELRQHLDILRWESRIRSS</sequence>
<dbReference type="PANTHER" id="PTHR24106">
    <property type="entry name" value="NACHT, LRR AND CARD DOMAINS-CONTAINING"/>
    <property type="match status" value="1"/>
</dbReference>
<dbReference type="SMART" id="SM00368">
    <property type="entry name" value="LRR_RI"/>
    <property type="match status" value="6"/>
</dbReference>
<dbReference type="SUPFAM" id="SSF52047">
    <property type="entry name" value="RNI-like"/>
    <property type="match status" value="1"/>
</dbReference>
<accession>A0A8C6WSF4</accession>
<dbReference type="InterPro" id="IPR051261">
    <property type="entry name" value="NLR"/>
</dbReference>
<evidence type="ECO:0000313" key="3">
    <source>
        <dbReference type="Ensembl" id="ENSNMLP00000028514.1"/>
    </source>
</evidence>
<organism evidence="3 4">
    <name type="scientific">Neogobius melanostomus</name>
    <name type="common">round goby</name>
    <dbReference type="NCBI Taxonomy" id="47308"/>
    <lineage>
        <taxon>Eukaryota</taxon>
        <taxon>Metazoa</taxon>
        <taxon>Chordata</taxon>
        <taxon>Craniata</taxon>
        <taxon>Vertebrata</taxon>
        <taxon>Euteleostomi</taxon>
        <taxon>Actinopterygii</taxon>
        <taxon>Neopterygii</taxon>
        <taxon>Teleostei</taxon>
        <taxon>Neoteleostei</taxon>
        <taxon>Acanthomorphata</taxon>
        <taxon>Gobiaria</taxon>
        <taxon>Gobiiformes</taxon>
        <taxon>Gobioidei</taxon>
        <taxon>Gobiidae</taxon>
        <taxon>Benthophilinae</taxon>
        <taxon>Neogobiini</taxon>
        <taxon>Neogobius</taxon>
    </lineage>
</organism>